<dbReference type="InterPro" id="IPR008991">
    <property type="entry name" value="Translation_prot_SH3-like_sf"/>
</dbReference>
<dbReference type="AlphaFoldDB" id="A0A8H5F7W0"/>
<dbReference type="GO" id="GO:0006357">
    <property type="term" value="P:regulation of transcription by RNA polymerase II"/>
    <property type="evidence" value="ECO:0007669"/>
    <property type="project" value="InterPro"/>
</dbReference>
<dbReference type="PANTHER" id="PTHR11125">
    <property type="entry name" value="SUPPRESSOR OF TY 5"/>
    <property type="match status" value="1"/>
</dbReference>
<feature type="domain" description="KOW" evidence="4">
    <location>
        <begin position="549"/>
        <end position="576"/>
    </location>
</feature>
<evidence type="ECO:0000256" key="3">
    <source>
        <dbReference type="ARBA" id="ARBA00023274"/>
    </source>
</evidence>
<feature type="domain" description="KOW" evidence="4">
    <location>
        <begin position="617"/>
        <end position="644"/>
    </location>
</feature>
<dbReference type="CDD" id="cd06089">
    <property type="entry name" value="KOW_RPL26"/>
    <property type="match status" value="1"/>
</dbReference>
<sequence length="1018" mass="114305">MDAEYEQQNLTYNGSKLVGIEHHQANKGGSRGVYRKSIPNIQVAIHSDVNYLRNLPHGLKEYKKGVVVGNMAHRDPITSLIPDLIYIRQVFKAPGHRKQLLLRHIGRRVYRNTNSLPLHFIILQGGLNCCYRIDPNSLQLVVVGPIVGLIGRLALLLKRRRISKAAEQFLDLEAQVDAEESSEEETNAEDEQFIAGDKSEDHDAQQQDHAHLLLMLSRADDHVRVAPTQLESIPQERDRAVIANAAERVLELIGGPSLSAGIWEMRCRYGREQVMVDQVKAILPGAPPDLPPHTCVLAVNWTPLLRGRIFIEVSDGPDTSSQHNYLICALNALVWPQFFQKRFHPFEGMANWMKNWVGTRTANTFARVREPARYRGDLGYIFSRNEADAILWLALIPRISLSANFKGARPPQATITPRRIQLSSLADKTVDIHETEGYFIFQGHRFTLEGYLLIAVDDVKFFPEMNPSPTLDDLQRFNDLAQMPSQIRNDYLLGSFQKRMSVHDRVWMVHGEHQGRVGIIQETRDVEADVYIPDEGTVETVLLETLRGHFEIGDHVVVQHGVHKGHAGYIVRCEDGLVTVANPKISHEFNVVQVVAPAEYVFFWDFPIRSAKNTGLEFEIGDEVIVCTGPDQGLQGVVEAVRDADLVIREGEFFPPQFEVPIGSLCRLDSSISAALALYIGDEVQVTAGAHRGRAGSVIEITAIQSVLIKEGPSQPHTATPKRNDLLLAMRGGNMDQHRALVGKPCSVAVGALKGYRAWVIDTHPSGIITVRYEARLQQPGRHRVEELAFHDRHSFLEPQRAPSPIVRSSTPPCLDIPDRPLSPAWDPAAPAPTVPLRSPEPFELLPPTWIVEPAFGPRKIFLRDDFGAGQQGYYRGMHGDRVQFVGNGGQLSLPMVMLRHVVPRAVNELVTPIEGEFKGKAMKVRKYSPIECTLHEVGTRNRAKNYVPPVMKTTSLARIASLIPHRRYTHSFVIYRFQCIYTHPSFLTPYIQYTTTILAHHLYVYITGPINLVSFIF</sequence>
<organism evidence="5 6">
    <name type="scientific">Psilocybe cf. subviscida</name>
    <dbReference type="NCBI Taxonomy" id="2480587"/>
    <lineage>
        <taxon>Eukaryota</taxon>
        <taxon>Fungi</taxon>
        <taxon>Dikarya</taxon>
        <taxon>Basidiomycota</taxon>
        <taxon>Agaricomycotina</taxon>
        <taxon>Agaricomycetes</taxon>
        <taxon>Agaricomycetidae</taxon>
        <taxon>Agaricales</taxon>
        <taxon>Agaricineae</taxon>
        <taxon>Strophariaceae</taxon>
        <taxon>Psilocybe</taxon>
    </lineage>
</organism>
<dbReference type="GO" id="GO:0006368">
    <property type="term" value="P:transcription elongation by RNA polymerase II"/>
    <property type="evidence" value="ECO:0007669"/>
    <property type="project" value="TreeGrafter"/>
</dbReference>
<proteinExistence type="inferred from homology"/>
<keyword evidence="6" id="KW-1185">Reference proteome</keyword>
<dbReference type="InterPro" id="IPR005824">
    <property type="entry name" value="KOW"/>
</dbReference>
<evidence type="ECO:0000313" key="6">
    <source>
        <dbReference type="Proteomes" id="UP000567179"/>
    </source>
</evidence>
<evidence type="ECO:0000259" key="4">
    <source>
        <dbReference type="SMART" id="SM00739"/>
    </source>
</evidence>
<keyword evidence="3" id="KW-0687">Ribonucleoprotein</keyword>
<dbReference type="InterPro" id="IPR014722">
    <property type="entry name" value="Rib_uL2_dom2"/>
</dbReference>
<feature type="domain" description="KOW" evidence="4">
    <location>
        <begin position="677"/>
        <end position="704"/>
    </location>
</feature>
<dbReference type="InterPro" id="IPR041988">
    <property type="entry name" value="Ribosomal_uL24_KOW"/>
</dbReference>
<dbReference type="GO" id="GO:0005840">
    <property type="term" value="C:ribosome"/>
    <property type="evidence" value="ECO:0007669"/>
    <property type="project" value="UniProtKB-KW"/>
</dbReference>
<dbReference type="GO" id="GO:0032784">
    <property type="term" value="P:regulation of DNA-templated transcription elongation"/>
    <property type="evidence" value="ECO:0007669"/>
    <property type="project" value="InterPro"/>
</dbReference>
<comment type="caution">
    <text evidence="5">The sequence shown here is derived from an EMBL/GenBank/DDBJ whole genome shotgun (WGS) entry which is preliminary data.</text>
</comment>
<protein>
    <recommendedName>
        <fullName evidence="4">KOW domain-containing protein</fullName>
    </recommendedName>
</protein>
<name>A0A8H5F7W0_9AGAR</name>
<comment type="similarity">
    <text evidence="1">Belongs to the universal ribosomal protein uL24 family.</text>
</comment>
<dbReference type="InterPro" id="IPR039659">
    <property type="entry name" value="SPT5"/>
</dbReference>
<evidence type="ECO:0000313" key="5">
    <source>
        <dbReference type="EMBL" id="KAF5326802.1"/>
    </source>
</evidence>
<evidence type="ECO:0000256" key="1">
    <source>
        <dbReference type="ARBA" id="ARBA00010618"/>
    </source>
</evidence>
<dbReference type="GO" id="GO:1990904">
    <property type="term" value="C:ribonucleoprotein complex"/>
    <property type="evidence" value="ECO:0007669"/>
    <property type="project" value="UniProtKB-KW"/>
</dbReference>
<reference evidence="5 6" key="1">
    <citation type="journal article" date="2020" name="ISME J.">
        <title>Uncovering the hidden diversity of litter-decomposition mechanisms in mushroom-forming fungi.</title>
        <authorList>
            <person name="Floudas D."/>
            <person name="Bentzer J."/>
            <person name="Ahren D."/>
            <person name="Johansson T."/>
            <person name="Persson P."/>
            <person name="Tunlid A."/>
        </authorList>
    </citation>
    <scope>NUCLEOTIDE SEQUENCE [LARGE SCALE GENOMIC DNA]</scope>
    <source>
        <strain evidence="5 6">CBS 101986</strain>
    </source>
</reference>
<accession>A0A8H5F7W0</accession>
<dbReference type="Proteomes" id="UP000567179">
    <property type="component" value="Unassembled WGS sequence"/>
</dbReference>
<dbReference type="OrthoDB" id="3048815at2759"/>
<dbReference type="SMART" id="SM00739">
    <property type="entry name" value="KOW"/>
    <property type="match status" value="4"/>
</dbReference>
<keyword evidence="2" id="KW-0689">Ribosomal protein</keyword>
<dbReference type="GO" id="GO:0032044">
    <property type="term" value="C:DSIF complex"/>
    <property type="evidence" value="ECO:0007669"/>
    <property type="project" value="TreeGrafter"/>
</dbReference>
<evidence type="ECO:0000256" key="2">
    <source>
        <dbReference type="ARBA" id="ARBA00022980"/>
    </source>
</evidence>
<dbReference type="PANTHER" id="PTHR11125:SF7">
    <property type="entry name" value="TRANSCRIPTION ELONGATION FACTOR SPT5"/>
    <property type="match status" value="1"/>
</dbReference>
<dbReference type="Gene3D" id="2.30.30.30">
    <property type="match status" value="1"/>
</dbReference>
<feature type="domain" description="KOW" evidence="4">
    <location>
        <begin position="499"/>
        <end position="526"/>
    </location>
</feature>
<dbReference type="EMBL" id="JAACJJ010000014">
    <property type="protein sequence ID" value="KAF5326802.1"/>
    <property type="molecule type" value="Genomic_DNA"/>
</dbReference>
<gene>
    <name evidence="5" type="ORF">D9619_004048</name>
</gene>
<dbReference type="GO" id="GO:0003729">
    <property type="term" value="F:mRNA binding"/>
    <property type="evidence" value="ECO:0007669"/>
    <property type="project" value="TreeGrafter"/>
</dbReference>
<dbReference type="SUPFAM" id="SSF50104">
    <property type="entry name" value="Translation proteins SH3-like domain"/>
    <property type="match status" value="1"/>
</dbReference>